<dbReference type="RefSeq" id="WP_200673966.1">
    <property type="nucleotide sequence ID" value="NZ_JAACYA010000002.1"/>
</dbReference>
<dbReference type="PANTHER" id="PTHR43236">
    <property type="entry name" value="ANTITOXIN HIGA1"/>
    <property type="match status" value="1"/>
</dbReference>
<dbReference type="Pfam" id="PF06114">
    <property type="entry name" value="Peptidase_M78"/>
    <property type="match status" value="1"/>
</dbReference>
<gene>
    <name evidence="2" type="ORF">GWK41_05635</name>
</gene>
<dbReference type="Proteomes" id="UP000772812">
    <property type="component" value="Unassembled WGS sequence"/>
</dbReference>
<proteinExistence type="predicted"/>
<accession>A0ABS1GI77</accession>
<evidence type="ECO:0000259" key="1">
    <source>
        <dbReference type="Pfam" id="PF06114"/>
    </source>
</evidence>
<sequence>MKTLDRDFLQLIGNRIINRANRLGIELSDIGITPAKEKSLINGEYQFTFTEIKEIAEKLYIDPLRLLSKDYKDFTIRFRNIDRVHFQTIQHIEEILHVLISESLIKETLFKDLTKEYVNLKRDYGLDNFTIGITIANKTRNIYGIGISPINLFKFCFENNFYPLIINENSAFEGALLVIDNYAVALIKSTYVPRMHFTLAHELGHFIMHKNLEIRFDDKINLNDTKPEEVTANYFASEMILPSEAVRQYRFIDLQDYCISKEALSISLERNKVNLNLDFYVPKCDIRYVKPYTLNNIIRENIDLYGIELKRIIELLLWNPRKNI</sequence>
<name>A0ABS1GI77_9AQUI</name>
<evidence type="ECO:0000313" key="3">
    <source>
        <dbReference type="Proteomes" id="UP000772812"/>
    </source>
</evidence>
<evidence type="ECO:0000313" key="2">
    <source>
        <dbReference type="EMBL" id="MBK3332541.1"/>
    </source>
</evidence>
<reference evidence="2 3" key="1">
    <citation type="journal article" date="2021" name="Syst. Appl. Microbiol.">
        <title>Persephonella atlantica sp. nov.: How to adapt to physico-chemical gradients in high temperature hydrothermal habitats.</title>
        <authorList>
            <person name="Francois D.X."/>
            <person name="Godfroy A."/>
            <person name="Mathien C."/>
            <person name="Aube J."/>
            <person name="Cathalot C."/>
            <person name="Lesongeur F."/>
            <person name="L'Haridon S."/>
            <person name="Philippon X."/>
            <person name="Roussel E.G."/>
        </authorList>
    </citation>
    <scope>NUCLEOTIDE SEQUENCE [LARGE SCALE GENOMIC DNA]</scope>
    <source>
        <strain evidence="2 3">MO1340</strain>
    </source>
</reference>
<dbReference type="InterPro" id="IPR010359">
    <property type="entry name" value="IrrE_HExxH"/>
</dbReference>
<keyword evidence="3" id="KW-1185">Reference proteome</keyword>
<comment type="caution">
    <text evidence="2">The sequence shown here is derived from an EMBL/GenBank/DDBJ whole genome shotgun (WGS) entry which is preliminary data.</text>
</comment>
<dbReference type="PANTHER" id="PTHR43236:SF2">
    <property type="entry name" value="BLL0069 PROTEIN"/>
    <property type="match status" value="1"/>
</dbReference>
<organism evidence="2 3">
    <name type="scientific">Persephonella atlantica</name>
    <dbReference type="NCBI Taxonomy" id="2699429"/>
    <lineage>
        <taxon>Bacteria</taxon>
        <taxon>Pseudomonadati</taxon>
        <taxon>Aquificota</taxon>
        <taxon>Aquificia</taxon>
        <taxon>Aquificales</taxon>
        <taxon>Hydrogenothermaceae</taxon>
        <taxon>Persephonella</taxon>
    </lineage>
</organism>
<dbReference type="Gene3D" id="1.10.10.2910">
    <property type="match status" value="1"/>
</dbReference>
<dbReference type="InterPro" id="IPR052345">
    <property type="entry name" value="Rad_response_metalloprotease"/>
</dbReference>
<feature type="domain" description="IrrE N-terminal-like" evidence="1">
    <location>
        <begin position="192"/>
        <end position="249"/>
    </location>
</feature>
<dbReference type="EMBL" id="JAACYA010000002">
    <property type="protein sequence ID" value="MBK3332541.1"/>
    <property type="molecule type" value="Genomic_DNA"/>
</dbReference>
<protein>
    <submittedName>
        <fullName evidence="2">ImmA/IrrE family metallo-endopeptidase</fullName>
    </submittedName>
</protein>